<dbReference type="Pfam" id="PF13649">
    <property type="entry name" value="Methyltransf_25"/>
    <property type="match status" value="1"/>
</dbReference>
<gene>
    <name evidence="2" type="ORF">BJY01DRAFT_253742</name>
</gene>
<evidence type="ECO:0000259" key="1">
    <source>
        <dbReference type="Pfam" id="PF13649"/>
    </source>
</evidence>
<evidence type="ECO:0000313" key="3">
    <source>
        <dbReference type="Proteomes" id="UP001610446"/>
    </source>
</evidence>
<comment type="caution">
    <text evidence="2">The sequence shown here is derived from an EMBL/GenBank/DDBJ whole genome shotgun (WGS) entry which is preliminary data.</text>
</comment>
<dbReference type="PANTHER" id="PTHR43591">
    <property type="entry name" value="METHYLTRANSFERASE"/>
    <property type="match status" value="1"/>
</dbReference>
<keyword evidence="3" id="KW-1185">Reference proteome</keyword>
<dbReference type="GO" id="GO:0032259">
    <property type="term" value="P:methylation"/>
    <property type="evidence" value="ECO:0007669"/>
    <property type="project" value="UniProtKB-KW"/>
</dbReference>
<dbReference type="InterPro" id="IPR041698">
    <property type="entry name" value="Methyltransf_25"/>
</dbReference>
<keyword evidence="2" id="KW-0489">Methyltransferase</keyword>
<keyword evidence="2" id="KW-0808">Transferase</keyword>
<feature type="domain" description="Methyltransferase" evidence="1">
    <location>
        <begin position="48"/>
        <end position="143"/>
    </location>
</feature>
<dbReference type="Gene3D" id="3.40.50.150">
    <property type="entry name" value="Vaccinia Virus protein VP39"/>
    <property type="match status" value="1"/>
</dbReference>
<dbReference type="SUPFAM" id="SSF53335">
    <property type="entry name" value="S-adenosyl-L-methionine-dependent methyltransferases"/>
    <property type="match status" value="1"/>
</dbReference>
<reference evidence="2 3" key="1">
    <citation type="submission" date="2024-07" db="EMBL/GenBank/DDBJ databases">
        <title>Section-level genome sequencing and comparative genomics of Aspergillus sections Usti and Cavernicolus.</title>
        <authorList>
            <consortium name="Lawrence Berkeley National Laboratory"/>
            <person name="Nybo J.L."/>
            <person name="Vesth T.C."/>
            <person name="Theobald S."/>
            <person name="Frisvad J.C."/>
            <person name="Larsen T.O."/>
            <person name="Kjaerboelling I."/>
            <person name="Rothschild-Mancinelli K."/>
            <person name="Lyhne E.K."/>
            <person name="Kogle M.E."/>
            <person name="Barry K."/>
            <person name="Clum A."/>
            <person name="Na H."/>
            <person name="Ledsgaard L."/>
            <person name="Lin J."/>
            <person name="Lipzen A."/>
            <person name="Kuo A."/>
            <person name="Riley R."/>
            <person name="Mondo S."/>
            <person name="Labutti K."/>
            <person name="Haridas S."/>
            <person name="Pangalinan J."/>
            <person name="Salamov A.A."/>
            <person name="Simmons B.A."/>
            <person name="Magnuson J.K."/>
            <person name="Chen J."/>
            <person name="Drula E."/>
            <person name="Henrissat B."/>
            <person name="Wiebenga A."/>
            <person name="Lubbers R.J."/>
            <person name="Gomes A.C."/>
            <person name="Makela M.R."/>
            <person name="Stajich J."/>
            <person name="Grigoriev I.V."/>
            <person name="Mortensen U.H."/>
            <person name="De Vries R.P."/>
            <person name="Baker S.E."/>
            <person name="Andersen M.R."/>
        </authorList>
    </citation>
    <scope>NUCLEOTIDE SEQUENCE [LARGE SCALE GENOMIC DNA]</scope>
    <source>
        <strain evidence="2 3">CBS 123904</strain>
    </source>
</reference>
<dbReference type="InterPro" id="IPR029063">
    <property type="entry name" value="SAM-dependent_MTases_sf"/>
</dbReference>
<evidence type="ECO:0000313" key="2">
    <source>
        <dbReference type="EMBL" id="KAL2832767.1"/>
    </source>
</evidence>
<protein>
    <submittedName>
        <fullName evidence="2">S-adenosyl-L-methionine-dependent methyltransferase</fullName>
    </submittedName>
</protein>
<dbReference type="EMBL" id="JBFXLU010000255">
    <property type="protein sequence ID" value="KAL2832767.1"/>
    <property type="molecule type" value="Genomic_DNA"/>
</dbReference>
<proteinExistence type="predicted"/>
<organism evidence="2 3">
    <name type="scientific">Aspergillus pseudoustus</name>
    <dbReference type="NCBI Taxonomy" id="1810923"/>
    <lineage>
        <taxon>Eukaryota</taxon>
        <taxon>Fungi</taxon>
        <taxon>Dikarya</taxon>
        <taxon>Ascomycota</taxon>
        <taxon>Pezizomycotina</taxon>
        <taxon>Eurotiomycetes</taxon>
        <taxon>Eurotiomycetidae</taxon>
        <taxon>Eurotiales</taxon>
        <taxon>Aspergillaceae</taxon>
        <taxon>Aspergillus</taxon>
        <taxon>Aspergillus subgen. Nidulantes</taxon>
    </lineage>
</organism>
<sequence>MAPIREGEYMIQTNGQSISRLNLQHYWVEETLGYLLHPDIPVADNAKIADIATGTGIWPISLSRRVPSTVQIDGFDITTAMFPPADWLPANVSLRTLDILKPLPDELRGVYDVVCIRYFGVLIRDNDPGFVLRNLVDMLKPGGYIQWVEADIYNQRVVTSAHSTLAGPTTLEQHLEPWRGYLDASGLRYDWLKTLPTTCKETLKMSSAKLYKPKLLPAFRFTASASVLGAWEELSYKFLDDRPDEFLGTGPELRKKIAGFRREVERGAALDLEYYVTVARK</sequence>
<dbReference type="CDD" id="cd02440">
    <property type="entry name" value="AdoMet_MTases"/>
    <property type="match status" value="1"/>
</dbReference>
<dbReference type="PANTHER" id="PTHR43591:SF96">
    <property type="entry name" value="PUTATIVE-RELATED"/>
    <property type="match status" value="1"/>
</dbReference>
<dbReference type="Proteomes" id="UP001610446">
    <property type="component" value="Unassembled WGS sequence"/>
</dbReference>
<name>A0ABR4J0Z2_9EURO</name>
<accession>A0ABR4J0Z2</accession>
<dbReference type="GO" id="GO:0008168">
    <property type="term" value="F:methyltransferase activity"/>
    <property type="evidence" value="ECO:0007669"/>
    <property type="project" value="UniProtKB-KW"/>
</dbReference>